<dbReference type="Proteomes" id="UP001204772">
    <property type="component" value="Unassembled WGS sequence"/>
</dbReference>
<feature type="coiled-coil region" evidence="2">
    <location>
        <begin position="68"/>
        <end position="99"/>
    </location>
</feature>
<dbReference type="PANTHER" id="PTHR46558">
    <property type="entry name" value="TRACRIPTIONAL REGULATORY PROTEIN-RELATED-RELATED"/>
    <property type="match status" value="1"/>
</dbReference>
<reference evidence="4 5" key="1">
    <citation type="submission" date="2022-06" db="EMBL/GenBank/DDBJ databases">
        <title>Runella sp. S5 genome sequencing.</title>
        <authorList>
            <person name="Park S."/>
        </authorList>
    </citation>
    <scope>NUCLEOTIDE SEQUENCE [LARGE SCALE GENOMIC DNA]</scope>
    <source>
        <strain evidence="4 5">S5</strain>
    </source>
</reference>
<keyword evidence="2" id="KW-0175">Coiled coil</keyword>
<gene>
    <name evidence="4" type="ORF">NCI00_16485</name>
</gene>
<dbReference type="PROSITE" id="PS50943">
    <property type="entry name" value="HTH_CROC1"/>
    <property type="match status" value="1"/>
</dbReference>
<dbReference type="RefSeq" id="WP_253529285.1">
    <property type="nucleotide sequence ID" value="NZ_JAMZEL010000006.1"/>
</dbReference>
<dbReference type="EMBL" id="JAMZEL010000006">
    <property type="protein sequence ID" value="MCP1384046.1"/>
    <property type="molecule type" value="Genomic_DNA"/>
</dbReference>
<evidence type="ECO:0000256" key="2">
    <source>
        <dbReference type="SAM" id="Coils"/>
    </source>
</evidence>
<dbReference type="InterPro" id="IPR001387">
    <property type="entry name" value="Cro/C1-type_HTH"/>
</dbReference>
<organism evidence="4 5">
    <name type="scientific">Runella salmonicolor</name>
    <dbReference type="NCBI Taxonomy" id="2950278"/>
    <lineage>
        <taxon>Bacteria</taxon>
        <taxon>Pseudomonadati</taxon>
        <taxon>Bacteroidota</taxon>
        <taxon>Cytophagia</taxon>
        <taxon>Cytophagales</taxon>
        <taxon>Spirosomataceae</taxon>
        <taxon>Runella</taxon>
    </lineage>
</organism>
<name>A0ABT1FQJ5_9BACT</name>
<dbReference type="Pfam" id="PF01381">
    <property type="entry name" value="HTH_3"/>
    <property type="match status" value="1"/>
</dbReference>
<dbReference type="Gene3D" id="1.10.260.40">
    <property type="entry name" value="lambda repressor-like DNA-binding domains"/>
    <property type="match status" value="1"/>
</dbReference>
<dbReference type="SMART" id="SM00530">
    <property type="entry name" value="HTH_XRE"/>
    <property type="match status" value="1"/>
</dbReference>
<comment type="caution">
    <text evidence="4">The sequence shown here is derived from an EMBL/GenBank/DDBJ whole genome shotgun (WGS) entry which is preliminary data.</text>
</comment>
<evidence type="ECO:0000259" key="3">
    <source>
        <dbReference type="PROSITE" id="PS50943"/>
    </source>
</evidence>
<evidence type="ECO:0000313" key="4">
    <source>
        <dbReference type="EMBL" id="MCP1384046.1"/>
    </source>
</evidence>
<dbReference type="PANTHER" id="PTHR46558:SF11">
    <property type="entry name" value="HTH-TYPE TRANSCRIPTIONAL REGULATOR XRE"/>
    <property type="match status" value="1"/>
</dbReference>
<accession>A0ABT1FQJ5</accession>
<evidence type="ECO:0000256" key="1">
    <source>
        <dbReference type="ARBA" id="ARBA00023125"/>
    </source>
</evidence>
<protein>
    <submittedName>
        <fullName evidence="4">Helix-turn-helix domain-containing protein</fullName>
    </submittedName>
</protein>
<keyword evidence="5" id="KW-1185">Reference proteome</keyword>
<sequence>MNYLENIKRIRKTAGLTQIDMSERLGLTKNNYGKVENGQVELTVNRLYQIADILGVSVTTLLEENVGNAQKIAELEKINEEIEKKNRDLQADLDRTKEMFDAVWPFAKTILSVFKNIDPKTFIENPDRDSLLANLKEKGFELKDESLLGLKLP</sequence>
<dbReference type="CDD" id="cd00093">
    <property type="entry name" value="HTH_XRE"/>
    <property type="match status" value="1"/>
</dbReference>
<feature type="domain" description="HTH cro/C1-type" evidence="3">
    <location>
        <begin position="7"/>
        <end position="61"/>
    </location>
</feature>
<keyword evidence="1" id="KW-0238">DNA-binding</keyword>
<dbReference type="InterPro" id="IPR010982">
    <property type="entry name" value="Lambda_DNA-bd_dom_sf"/>
</dbReference>
<dbReference type="SUPFAM" id="SSF47413">
    <property type="entry name" value="lambda repressor-like DNA-binding domains"/>
    <property type="match status" value="1"/>
</dbReference>
<evidence type="ECO:0000313" key="5">
    <source>
        <dbReference type="Proteomes" id="UP001204772"/>
    </source>
</evidence>
<proteinExistence type="predicted"/>